<keyword evidence="2" id="KW-1185">Reference proteome</keyword>
<dbReference type="EMBL" id="KN728184">
    <property type="protein sequence ID" value="KIH64212.1"/>
    <property type="molecule type" value="Genomic_DNA"/>
</dbReference>
<dbReference type="AlphaFoldDB" id="A0A0C2DNE5"/>
<gene>
    <name evidence="1" type="ORF">ANCDUO_05478</name>
</gene>
<evidence type="ECO:0000313" key="1">
    <source>
        <dbReference type="EMBL" id="KIH64212.1"/>
    </source>
</evidence>
<sequence>MCEVFICCQKMVSTYCSGSEKMDKSKMSETTKVDLCRKFVILSLYTVFYFFACLDLQDNEKIIEKMRSISSLTVLFFQTYRRQGLVWADYLTFIFPVGRV</sequence>
<proteinExistence type="predicted"/>
<dbReference type="OrthoDB" id="524898at2759"/>
<reference evidence="1 2" key="1">
    <citation type="submission" date="2013-12" db="EMBL/GenBank/DDBJ databases">
        <title>Draft genome of the parsitic nematode Ancylostoma duodenale.</title>
        <authorList>
            <person name="Mitreva M."/>
        </authorList>
    </citation>
    <scope>NUCLEOTIDE SEQUENCE [LARGE SCALE GENOMIC DNA]</scope>
    <source>
        <strain evidence="1 2">Zhejiang</strain>
    </source>
</reference>
<name>A0A0C2DNE5_9BILA</name>
<dbReference type="Proteomes" id="UP000054047">
    <property type="component" value="Unassembled WGS sequence"/>
</dbReference>
<evidence type="ECO:0000313" key="2">
    <source>
        <dbReference type="Proteomes" id="UP000054047"/>
    </source>
</evidence>
<accession>A0A0C2DNE5</accession>
<protein>
    <submittedName>
        <fullName evidence="1">Uncharacterized protein</fullName>
    </submittedName>
</protein>
<organism evidence="1 2">
    <name type="scientific">Ancylostoma duodenale</name>
    <dbReference type="NCBI Taxonomy" id="51022"/>
    <lineage>
        <taxon>Eukaryota</taxon>
        <taxon>Metazoa</taxon>
        <taxon>Ecdysozoa</taxon>
        <taxon>Nematoda</taxon>
        <taxon>Chromadorea</taxon>
        <taxon>Rhabditida</taxon>
        <taxon>Rhabditina</taxon>
        <taxon>Rhabditomorpha</taxon>
        <taxon>Strongyloidea</taxon>
        <taxon>Ancylostomatidae</taxon>
        <taxon>Ancylostomatinae</taxon>
        <taxon>Ancylostoma</taxon>
    </lineage>
</organism>